<dbReference type="AlphaFoldDB" id="A0A0H3ZPS1"/>
<evidence type="ECO:0000259" key="1">
    <source>
        <dbReference type="Pfam" id="PF07498"/>
    </source>
</evidence>
<evidence type="ECO:0000313" key="2">
    <source>
        <dbReference type="EMBL" id="AKN38210.1"/>
    </source>
</evidence>
<dbReference type="GO" id="GO:0006353">
    <property type="term" value="P:DNA-templated transcription termination"/>
    <property type="evidence" value="ECO:0007669"/>
    <property type="project" value="InterPro"/>
</dbReference>
<name>A0A0H3ZPS1_VIBSP</name>
<feature type="domain" description="Rho termination factor-like N-terminal" evidence="1">
    <location>
        <begin position="140"/>
        <end position="170"/>
    </location>
</feature>
<reference evidence="2" key="1">
    <citation type="journal article" date="2015" name="MBio">
        <title>Eco-Evolutionary Dynamics of Episomes among Ecologically Cohesive Bacterial Populations.</title>
        <authorList>
            <person name="Xue H."/>
            <person name="Cordero O.X."/>
            <person name="Camas F.M."/>
            <person name="Trimble W."/>
            <person name="Meyer F."/>
            <person name="Guglielmini J."/>
            <person name="Rocha E.P."/>
            <person name="Polz M.F."/>
        </authorList>
    </citation>
    <scope>NUCLEOTIDE SEQUENCE</scope>
    <source>
        <strain evidence="2">FF_145</strain>
    </source>
</reference>
<proteinExistence type="predicted"/>
<dbReference type="EMBL" id="KP795572">
    <property type="protein sequence ID" value="AKN38210.1"/>
    <property type="molecule type" value="Genomic_DNA"/>
</dbReference>
<dbReference type="Pfam" id="PF07498">
    <property type="entry name" value="Rho_N"/>
    <property type="match status" value="1"/>
</dbReference>
<organism evidence="2">
    <name type="scientific">Vibrio splendidus</name>
    <dbReference type="NCBI Taxonomy" id="29497"/>
    <lineage>
        <taxon>Bacteria</taxon>
        <taxon>Pseudomonadati</taxon>
        <taxon>Pseudomonadota</taxon>
        <taxon>Gammaproteobacteria</taxon>
        <taxon>Vibrionales</taxon>
        <taxon>Vibrionaceae</taxon>
        <taxon>Vibrio</taxon>
    </lineage>
</organism>
<sequence length="186" mass="20345">MSKNVVVVTNRTGHAFTIVGCRIKPLRETTQDQEFPFEAEDTAQEFTDTVNEKKIIGLSALFAGDESKEPELIEGELVEAGGETKEPELVEGELVEAGGETKEPELVEGELIEVGGESKEPELVEGELVETGDEAVIRKELEALTTQELKAKCKERGLSGYSKLKEQELIDLLVGNPEKTESPDDN</sequence>
<dbReference type="InterPro" id="IPR011112">
    <property type="entry name" value="Rho-like_N"/>
</dbReference>
<accession>A0A0H3ZPS1</accession>
<protein>
    <recommendedName>
        <fullName evidence="1">Rho termination factor-like N-terminal domain-containing protein</fullName>
    </recommendedName>
</protein>